<feature type="transmembrane region" description="Helical" evidence="5">
    <location>
        <begin position="1050"/>
        <end position="1070"/>
    </location>
</feature>
<feature type="transmembrane region" description="Helical" evidence="5">
    <location>
        <begin position="316"/>
        <end position="339"/>
    </location>
</feature>
<dbReference type="Gene3D" id="1.20.1250.20">
    <property type="entry name" value="MFS general substrate transporter like domains"/>
    <property type="match status" value="2"/>
</dbReference>
<feature type="transmembrane region" description="Helical" evidence="5">
    <location>
        <begin position="906"/>
        <end position="925"/>
    </location>
</feature>
<feature type="transmembrane region" description="Helical" evidence="5">
    <location>
        <begin position="504"/>
        <end position="525"/>
    </location>
</feature>
<evidence type="ECO:0008006" key="8">
    <source>
        <dbReference type="Google" id="ProtNLM"/>
    </source>
</evidence>
<protein>
    <recommendedName>
        <fullName evidence="8">Acetyl-coenzyme A transporter 1</fullName>
    </recommendedName>
</protein>
<feature type="transmembrane region" description="Helical" evidence="5">
    <location>
        <begin position="1018"/>
        <end position="1038"/>
    </location>
</feature>
<feature type="transmembrane region" description="Helical" evidence="5">
    <location>
        <begin position="199"/>
        <end position="217"/>
    </location>
</feature>
<feature type="transmembrane region" description="Helical" evidence="5">
    <location>
        <begin position="1157"/>
        <end position="1179"/>
    </location>
</feature>
<feature type="transmembrane region" description="Helical" evidence="5">
    <location>
        <begin position="1449"/>
        <end position="1467"/>
    </location>
</feature>
<dbReference type="GO" id="GO:0016020">
    <property type="term" value="C:membrane"/>
    <property type="evidence" value="ECO:0007669"/>
    <property type="project" value="UniProtKB-SubCell"/>
</dbReference>
<dbReference type="GO" id="GO:0035348">
    <property type="term" value="P:acetyl-CoA transmembrane transport"/>
    <property type="evidence" value="ECO:0007669"/>
    <property type="project" value="InterPro"/>
</dbReference>
<dbReference type="InterPro" id="IPR024371">
    <property type="entry name" value="AcetylCoA_trans_1-like"/>
</dbReference>
<feature type="transmembrane region" description="Helical" evidence="5">
    <location>
        <begin position="468"/>
        <end position="492"/>
    </location>
</feature>
<feature type="transmembrane region" description="Helical" evidence="5">
    <location>
        <begin position="157"/>
        <end position="179"/>
    </location>
</feature>
<feature type="transmembrane region" description="Helical" evidence="5">
    <location>
        <begin position="1082"/>
        <end position="1102"/>
    </location>
</feature>
<gene>
    <name evidence="6" type="ORF">AGLY_017910</name>
</gene>
<feature type="transmembrane region" description="Helical" evidence="5">
    <location>
        <begin position="1383"/>
        <end position="1401"/>
    </location>
</feature>
<keyword evidence="2 5" id="KW-0812">Transmembrane</keyword>
<dbReference type="EMBL" id="VYZN01002478">
    <property type="protein sequence ID" value="KAE9521690.1"/>
    <property type="molecule type" value="Genomic_DNA"/>
</dbReference>
<dbReference type="GO" id="GO:0008521">
    <property type="term" value="F:acetyl-CoA transmembrane transporter activity"/>
    <property type="evidence" value="ECO:0007669"/>
    <property type="project" value="InterPro"/>
</dbReference>
<dbReference type="PANTHER" id="PTHR12778:SF9">
    <property type="entry name" value="ACETYL-COENZYME A TRANSPORTER 1"/>
    <property type="match status" value="1"/>
</dbReference>
<feature type="transmembrane region" description="Helical" evidence="5">
    <location>
        <begin position="649"/>
        <end position="670"/>
    </location>
</feature>
<feature type="transmembrane region" description="Helical" evidence="5">
    <location>
        <begin position="1114"/>
        <end position="1136"/>
    </location>
</feature>
<evidence type="ECO:0000313" key="6">
    <source>
        <dbReference type="EMBL" id="KAE9521690.1"/>
    </source>
</evidence>
<feature type="transmembrane region" description="Helical" evidence="5">
    <location>
        <begin position="568"/>
        <end position="589"/>
    </location>
</feature>
<feature type="transmembrane region" description="Helical" evidence="5">
    <location>
        <begin position="89"/>
        <end position="108"/>
    </location>
</feature>
<feature type="transmembrane region" description="Helical" evidence="5">
    <location>
        <begin position="610"/>
        <end position="629"/>
    </location>
</feature>
<evidence type="ECO:0000313" key="7">
    <source>
        <dbReference type="Proteomes" id="UP000475862"/>
    </source>
</evidence>
<feature type="transmembrane region" description="Helical" evidence="5">
    <location>
        <begin position="229"/>
        <end position="246"/>
    </location>
</feature>
<dbReference type="OrthoDB" id="6415790at2759"/>
<feature type="transmembrane region" description="Helical" evidence="5">
    <location>
        <begin position="53"/>
        <end position="77"/>
    </location>
</feature>
<feature type="transmembrane region" description="Helical" evidence="5">
    <location>
        <begin position="128"/>
        <end position="145"/>
    </location>
</feature>
<feature type="transmembrane region" description="Helical" evidence="5">
    <location>
        <begin position="1349"/>
        <end position="1371"/>
    </location>
</feature>
<evidence type="ECO:0000256" key="3">
    <source>
        <dbReference type="ARBA" id="ARBA00022989"/>
    </source>
</evidence>
<dbReference type="PANTHER" id="PTHR12778">
    <property type="entry name" value="SOLUTE CARRIER FAMILY 33 ACETYL-COA TRANSPORTER -RELATED"/>
    <property type="match status" value="1"/>
</dbReference>
<evidence type="ECO:0000256" key="5">
    <source>
        <dbReference type="SAM" id="Phobius"/>
    </source>
</evidence>
<keyword evidence="4 5" id="KW-0472">Membrane</keyword>
<keyword evidence="3 5" id="KW-1133">Transmembrane helix</keyword>
<feature type="transmembrane region" description="Helical" evidence="5">
    <location>
        <begin position="845"/>
        <end position="868"/>
    </location>
</feature>
<comment type="subcellular location">
    <subcellularLocation>
        <location evidence="1">Membrane</location>
        <topology evidence="1">Multi-pass membrane protein</topology>
    </subcellularLocation>
</comment>
<evidence type="ECO:0000256" key="4">
    <source>
        <dbReference type="ARBA" id="ARBA00023136"/>
    </source>
</evidence>
<feature type="transmembrane region" description="Helical" evidence="5">
    <location>
        <begin position="777"/>
        <end position="794"/>
    </location>
</feature>
<comment type="caution">
    <text evidence="6">The sequence shown here is derived from an EMBL/GenBank/DDBJ whole genome shotgun (WGS) entry which is preliminary data.</text>
</comment>
<accession>A0A6G0STG8</accession>
<feature type="transmembrane region" description="Helical" evidence="5">
    <location>
        <begin position="1199"/>
        <end position="1217"/>
    </location>
</feature>
<keyword evidence="7" id="KW-1185">Reference proteome</keyword>
<sequence length="1487" mass="167750">MTHVLVPCHLVVNPIYLQKMLSKPKHEYKPEINKLTDESVLIKPNLKGDWLNFFMLLLLYTMQGLPLGLSSAIPILLQSKKEISYQDQALFSLVIWPFSLKLLWAPLLDSLYFKKIGKRKSWLIPVQYLIGIILLYMGNSIDILLPENGKPKVMVLVYIFFVTNFLSATQDIAVDGWALTMLKKNNVGYASTCNTSGQIIGVMFGAVFTILFTSEDFSNKYLRITTDLLYIWGILFMLITTMIAIFKTEKDNTQEDGYVKLNISKTYSLLWDIIKLPSIRILAMALLTARVLSYMMFVAILAFFSRISDPRFGGTYMTLLNTLSNLGFVWPSTVALQLIDLLTTKKCSVDSVLNDCSTLFLQNICKVNNGNCIVITNGYYVETIPCTIIGIAWYIYFRSILKNLQIRSPSHWLINVKKPVTENIEESYPLAEIEWINIVLNENEKEKSTVGYDSNSSKPNLKGDWSNFFLLLLLYTMQGFPLGLTSSIPILLQSQNDISYQDQALFSLAGWPFSLKLLWAPLVDALYIQKIGRRKSWLIPVQYLMGISFLYMAEEIDNFLPDTGTPNIVVLMCMFLISNFLAATQDIVVDSWALTMLKKNNVGHASTCNTTGQAIGIMLGSVFPILFASEDFCNKYLRDTPTSGGLVTMKSVLYVWGLIFICVTTLIAIFKKENDCRLEFEHVKLNVSQNYSLLCDILKLPSIRILAVALLTAKVGFSVTDTVTYLELVDAGVSKDDITVINTGMFVVKIIIPLVTAKYTSGPKPMSIYLNSIAMKLIWSLTFILLVYFTPMLINNDDGNTNIPMYYYVVLILILFVDEILSYIMFVAVLAFFSRISDPRFGGTYITFLNTVTNLGATWTSTVALGAIDLLTFKKCSFDPFNYCSTLDYKNTCEADGGDCITTVDGFYLGTLLSVTFGFTWYAYFKNVIRKLQTKGASHWIYKNHIIIVQIRPTVSRNTFIRNDFNKRKKRQLTRSTMDDHEITISTINLVPLQNSESCKKIDKVHSLNGDRWNLVKLLFLYILQGVPLGFSDAFPILLKSNKFSYYEQAIFSVSTWPFTFKILWAPLVDSIYCPSVGRRKMWLVPVHILLGTCLLVCSFYINGWLLNTGESNNVIPLTIVWLIINCLAATQDIVVDGWACSMLKKHNIHYSSMCNATGNSLGSFLGYAVLLLLGSETFCNKWLRFNDKPGGVITIKGYLYFWGIVYIVAAACVSKFKRETQPSAEQKGLGVLNTYKLLWDIVKLPNVQILGAIFLTAKLGFATIDTVTNMEFMEAGVSENNIVIIGILVFLVKLIVPVTITKITNSVKSMDVYMQCVPYRLLHGLAFSLLLYYTPTLLRIGGIVRACYYTMLGCTFITHQIFSFIMYVIYLSFVSKVSDPNFGGIYMTLLCTFANISLAITRTGSLWLVDVLTFKQCTTNSQNHCAASTLIKSCRAAGGKCNTIIDGFYAEVIISSILGIIWFYIIKKPLLKLNLSDRKNWLVYKG</sequence>
<feature type="transmembrane region" description="Helical" evidence="5">
    <location>
        <begin position="279"/>
        <end position="304"/>
    </location>
</feature>
<dbReference type="InterPro" id="IPR036259">
    <property type="entry name" value="MFS_trans_sf"/>
</dbReference>
<organism evidence="6 7">
    <name type="scientific">Aphis glycines</name>
    <name type="common">Soybean aphid</name>
    <dbReference type="NCBI Taxonomy" id="307491"/>
    <lineage>
        <taxon>Eukaryota</taxon>
        <taxon>Metazoa</taxon>
        <taxon>Ecdysozoa</taxon>
        <taxon>Arthropoda</taxon>
        <taxon>Hexapoda</taxon>
        <taxon>Insecta</taxon>
        <taxon>Pterygota</taxon>
        <taxon>Neoptera</taxon>
        <taxon>Paraneoptera</taxon>
        <taxon>Hemiptera</taxon>
        <taxon>Sternorrhyncha</taxon>
        <taxon>Aphidomorpha</taxon>
        <taxon>Aphidoidea</taxon>
        <taxon>Aphididae</taxon>
        <taxon>Aphidini</taxon>
        <taxon>Aphis</taxon>
        <taxon>Aphis</taxon>
    </lineage>
</organism>
<feature type="transmembrane region" description="Helical" evidence="5">
    <location>
        <begin position="537"/>
        <end position="553"/>
    </location>
</feature>
<dbReference type="SUPFAM" id="SSF103473">
    <property type="entry name" value="MFS general substrate transporter"/>
    <property type="match status" value="3"/>
</dbReference>
<reference evidence="6 7" key="1">
    <citation type="submission" date="2019-08" db="EMBL/GenBank/DDBJ databases">
        <title>The genome of the soybean aphid Biotype 1, its phylome, world population structure and adaptation to the North American continent.</title>
        <authorList>
            <person name="Giordano R."/>
            <person name="Donthu R.K."/>
            <person name="Hernandez A.G."/>
            <person name="Wright C.L."/>
            <person name="Zimin A.V."/>
        </authorList>
    </citation>
    <scope>NUCLEOTIDE SEQUENCE [LARGE SCALE GENOMIC DNA]</scope>
    <source>
        <tissue evidence="6">Whole aphids</tissue>
    </source>
</reference>
<evidence type="ECO:0000256" key="2">
    <source>
        <dbReference type="ARBA" id="ARBA00022692"/>
    </source>
</evidence>
<feature type="transmembrane region" description="Helical" evidence="5">
    <location>
        <begin position="379"/>
        <end position="397"/>
    </location>
</feature>
<dbReference type="Proteomes" id="UP000475862">
    <property type="component" value="Unassembled WGS sequence"/>
</dbReference>
<evidence type="ECO:0000256" key="1">
    <source>
        <dbReference type="ARBA" id="ARBA00004141"/>
    </source>
</evidence>
<feature type="transmembrane region" description="Helical" evidence="5">
    <location>
        <begin position="1282"/>
        <end position="1301"/>
    </location>
</feature>
<proteinExistence type="predicted"/>
<name>A0A6G0STG8_APHGL</name>
<feature type="transmembrane region" description="Helical" evidence="5">
    <location>
        <begin position="1322"/>
        <end position="1343"/>
    </location>
</feature>
<dbReference type="InterPro" id="IPR004752">
    <property type="entry name" value="AmpG_permease/AT-1"/>
</dbReference>
<feature type="transmembrane region" description="Helical" evidence="5">
    <location>
        <begin position="806"/>
        <end position="833"/>
    </location>
</feature>
<dbReference type="Pfam" id="PF13000">
    <property type="entry name" value="Acatn"/>
    <property type="match status" value="5"/>
</dbReference>